<keyword evidence="9" id="KW-0460">Magnesium</keyword>
<evidence type="ECO:0000256" key="17">
    <source>
        <dbReference type="ARBA" id="ARBA00026218"/>
    </source>
</evidence>
<evidence type="ECO:0000313" key="29">
    <source>
        <dbReference type="EMBL" id="PVD38768.1"/>
    </source>
</evidence>
<dbReference type="SUPFAM" id="SSF55811">
    <property type="entry name" value="Nudix"/>
    <property type="match status" value="1"/>
</dbReference>
<dbReference type="Proteomes" id="UP000245119">
    <property type="component" value="Linkage Group LG1"/>
</dbReference>
<evidence type="ECO:0000256" key="11">
    <source>
        <dbReference type="ARBA" id="ARBA00023242"/>
    </source>
</evidence>
<comment type="catalytic activity">
    <reaction evidence="14">
        <text>8-oxo-dGTP + H2O = 8-oxo-dGMP + diphosphate + H(+)</text>
        <dbReference type="Rhea" id="RHEA:31575"/>
        <dbReference type="ChEBI" id="CHEBI:15377"/>
        <dbReference type="ChEBI" id="CHEBI:15378"/>
        <dbReference type="ChEBI" id="CHEBI:33019"/>
        <dbReference type="ChEBI" id="CHEBI:63224"/>
        <dbReference type="ChEBI" id="CHEBI:77896"/>
    </reaction>
    <physiologicalReaction direction="left-to-right" evidence="14">
        <dbReference type="Rhea" id="RHEA:31576"/>
    </physiologicalReaction>
</comment>
<dbReference type="PROSITE" id="PS00893">
    <property type="entry name" value="NUDIX_BOX"/>
    <property type="match status" value="1"/>
</dbReference>
<evidence type="ECO:0000256" key="7">
    <source>
        <dbReference type="ARBA" id="ARBA00022723"/>
    </source>
</evidence>
<dbReference type="AlphaFoldDB" id="A0A2T7PZD0"/>
<evidence type="ECO:0000256" key="16">
    <source>
        <dbReference type="ARBA" id="ARBA00026103"/>
    </source>
</evidence>
<comment type="cofactor">
    <cofactor evidence="1">
        <name>Mg(2+)</name>
        <dbReference type="ChEBI" id="CHEBI:18420"/>
    </cofactor>
</comment>
<organism evidence="29 30">
    <name type="scientific">Pomacea canaliculata</name>
    <name type="common">Golden apple snail</name>
    <dbReference type="NCBI Taxonomy" id="400727"/>
    <lineage>
        <taxon>Eukaryota</taxon>
        <taxon>Metazoa</taxon>
        <taxon>Spiralia</taxon>
        <taxon>Lophotrochozoa</taxon>
        <taxon>Mollusca</taxon>
        <taxon>Gastropoda</taxon>
        <taxon>Caenogastropoda</taxon>
        <taxon>Architaenioglossa</taxon>
        <taxon>Ampullarioidea</taxon>
        <taxon>Ampullariidae</taxon>
        <taxon>Pomacea</taxon>
    </lineage>
</organism>
<dbReference type="EC" id="3.6.1.56" evidence="16"/>
<evidence type="ECO:0000256" key="1">
    <source>
        <dbReference type="ARBA" id="ARBA00001946"/>
    </source>
</evidence>
<comment type="subcellular location">
    <subcellularLocation>
        <location evidence="3">Cytoplasm</location>
    </subcellularLocation>
    <subcellularLocation>
        <location evidence="2">Nucleus</location>
    </subcellularLocation>
</comment>
<dbReference type="GO" id="GO:0003723">
    <property type="term" value="F:RNA binding"/>
    <property type="evidence" value="ECO:0007669"/>
    <property type="project" value="UniProtKB-KW"/>
</dbReference>
<dbReference type="OMA" id="MIEATLC"/>
<dbReference type="PROSITE" id="PS51462">
    <property type="entry name" value="NUDIX"/>
    <property type="match status" value="1"/>
</dbReference>
<dbReference type="GO" id="GO:0046872">
    <property type="term" value="F:metal ion binding"/>
    <property type="evidence" value="ECO:0007669"/>
    <property type="project" value="UniProtKB-KW"/>
</dbReference>
<comment type="catalytic activity">
    <reaction evidence="12">
        <text>8-oxo-dATP + H2O = 8-oxo-dAMP + diphosphate + H(+)</text>
        <dbReference type="Rhea" id="RHEA:65396"/>
        <dbReference type="ChEBI" id="CHEBI:15377"/>
        <dbReference type="ChEBI" id="CHEBI:15378"/>
        <dbReference type="ChEBI" id="CHEBI:33019"/>
        <dbReference type="ChEBI" id="CHEBI:71361"/>
        <dbReference type="ChEBI" id="CHEBI:172871"/>
    </reaction>
    <physiologicalReaction direction="left-to-right" evidence="12">
        <dbReference type="Rhea" id="RHEA:65397"/>
    </physiologicalReaction>
</comment>
<dbReference type="InterPro" id="IPR003563">
    <property type="entry name" value="8ODP"/>
</dbReference>
<comment type="similarity">
    <text evidence="4 27">Belongs to the Nudix hydrolase family.</text>
</comment>
<evidence type="ECO:0000256" key="26">
    <source>
        <dbReference type="ARBA" id="ARBA00053094"/>
    </source>
</evidence>
<dbReference type="PRINTS" id="PR00502">
    <property type="entry name" value="NUDIXFAMILY"/>
</dbReference>
<dbReference type="Pfam" id="PF00293">
    <property type="entry name" value="NUDIX"/>
    <property type="match status" value="1"/>
</dbReference>
<comment type="function">
    <text evidence="26">Oxidized purine nucleoside triphosphate hydrolase which is a prominent sanitizer of the oxidized nucleotide pool. Catalyzes the hydrolysis of 2-oxo-dATP (2-hydroxy-dATP) into 2-oxo-dAMP. Also has a significant hydrolase activity toward 2-oxo-ATP, 8-oxo-dGTP and 8-oxo-dATP. Through the hydrolysis of oxidized purine nucleoside triphosphates, prevents their incorporation into DNA and the subsequent transversions A:T to C:G and G:C to T:A. Also catalyzes the hydrolysis of methylated purine nucleoside triphosphate preventing their integration into DNA. Through this antimutagenic activity protects cells from oxidative stress.</text>
</comment>
<dbReference type="OrthoDB" id="408303at2759"/>
<accession>A0A2T7PZD0</accession>
<feature type="domain" description="Nudix hydrolase" evidence="28">
    <location>
        <begin position="1"/>
        <end position="132"/>
    </location>
</feature>
<name>A0A2T7PZD0_POMCA</name>
<comment type="catalytic activity">
    <reaction evidence="15">
        <text>2-oxo-ATP + H2O = 2-oxo-AMP + diphosphate + H(+)</text>
        <dbReference type="Rhea" id="RHEA:67392"/>
        <dbReference type="ChEBI" id="CHEBI:15377"/>
        <dbReference type="ChEBI" id="CHEBI:15378"/>
        <dbReference type="ChEBI" id="CHEBI:33019"/>
        <dbReference type="ChEBI" id="CHEBI:71395"/>
        <dbReference type="ChEBI" id="CHEBI:172878"/>
    </reaction>
    <physiologicalReaction direction="left-to-right" evidence="15">
        <dbReference type="Rhea" id="RHEA:67393"/>
    </physiologicalReaction>
</comment>
<evidence type="ECO:0000256" key="22">
    <source>
        <dbReference type="ARBA" id="ARBA00032071"/>
    </source>
</evidence>
<evidence type="ECO:0000256" key="14">
    <source>
        <dbReference type="ARBA" id="ARBA00024486"/>
    </source>
</evidence>
<dbReference type="PANTHER" id="PTHR43758">
    <property type="entry name" value="7,8-DIHYDRO-8-OXOGUANINE TRIPHOSPHATASE"/>
    <property type="match status" value="1"/>
</dbReference>
<evidence type="ECO:0000256" key="8">
    <source>
        <dbReference type="ARBA" id="ARBA00022801"/>
    </source>
</evidence>
<comment type="catalytic activity">
    <reaction evidence="24">
        <text>O(6)-methyl-dGTP + H2O = O(6)-methyl-dGMP + diphosphate + H(+)</text>
        <dbReference type="Rhea" id="RHEA:67600"/>
        <dbReference type="ChEBI" id="CHEBI:15377"/>
        <dbReference type="ChEBI" id="CHEBI:15378"/>
        <dbReference type="ChEBI" id="CHEBI:33019"/>
        <dbReference type="ChEBI" id="CHEBI:169974"/>
        <dbReference type="ChEBI" id="CHEBI:169975"/>
    </reaction>
    <physiologicalReaction direction="left-to-right" evidence="24">
        <dbReference type="Rhea" id="RHEA:67601"/>
    </physiologicalReaction>
</comment>
<dbReference type="EMBL" id="PZQS01000001">
    <property type="protein sequence ID" value="PVD38768.1"/>
    <property type="molecule type" value="Genomic_DNA"/>
</dbReference>
<keyword evidence="7" id="KW-0479">Metal-binding</keyword>
<dbReference type="GO" id="GO:0008413">
    <property type="term" value="F:8-oxo-7,8-dihydroguanosine triphosphate pyrophosphatase activity"/>
    <property type="evidence" value="ECO:0007669"/>
    <property type="project" value="InterPro"/>
</dbReference>
<dbReference type="GO" id="GO:0005737">
    <property type="term" value="C:cytoplasm"/>
    <property type="evidence" value="ECO:0007669"/>
    <property type="project" value="UniProtKB-SubCell"/>
</dbReference>
<comment type="caution">
    <text evidence="29">The sequence shown here is derived from an EMBL/GenBank/DDBJ whole genome shotgun (WGS) entry which is preliminary data.</text>
</comment>
<comment type="catalytic activity">
    <reaction evidence="23">
        <text>N(6)-methyl-ATP + H2O = N(6)-methyl-AMP + diphosphate + H(+)</text>
        <dbReference type="Rhea" id="RHEA:67608"/>
        <dbReference type="ChEBI" id="CHEBI:15377"/>
        <dbReference type="ChEBI" id="CHEBI:15378"/>
        <dbReference type="ChEBI" id="CHEBI:33019"/>
        <dbReference type="ChEBI" id="CHEBI:144842"/>
        <dbReference type="ChEBI" id="CHEBI:172873"/>
    </reaction>
    <physiologicalReaction direction="left-to-right" evidence="23">
        <dbReference type="Rhea" id="RHEA:67609"/>
    </physiologicalReaction>
</comment>
<sequence length="158" mass="18375">MVNRKILSLVFVRESTKILLGFKKRGFGQGRWNGFGGKVEQGETIEEGAIRELQEEAGVLSHDLSKIGLLEFEFVGEPTILQVHVFTTTSYIGLPTESDEMKPQWFEVDRVPFDEMWPDDSLWFPLMLKGAKFQGYFLFHGHHNILKYNLEEVERFKY</sequence>
<dbReference type="STRING" id="400727.A0A2T7PZD0"/>
<keyword evidence="8 27" id="KW-0378">Hydrolase</keyword>
<evidence type="ECO:0000256" key="20">
    <source>
        <dbReference type="ARBA" id="ARBA00030682"/>
    </source>
</evidence>
<protein>
    <recommendedName>
        <fullName evidence="17">Oxidized purine nucleoside triphosphate hydrolase</fullName>
        <ecNumber evidence="16">3.6.1.56</ecNumber>
    </recommendedName>
    <alternativeName>
        <fullName evidence="21">2-hydroxy-dATP diphosphatase</fullName>
    </alternativeName>
    <alternativeName>
        <fullName evidence="20">7,8-dihydro-8-oxoguanine triphosphatase</fullName>
    </alternativeName>
    <alternativeName>
        <fullName evidence="19">8-oxo-dGTPase</fullName>
    </alternativeName>
    <alternativeName>
        <fullName evidence="22">Methylated purine nucleoside triphosphate hydrolase</fullName>
    </alternativeName>
    <alternativeName>
        <fullName evidence="18">Nucleoside diphosphate-linked moiety X motif 1</fullName>
    </alternativeName>
</protein>
<evidence type="ECO:0000256" key="9">
    <source>
        <dbReference type="ARBA" id="ARBA00022842"/>
    </source>
</evidence>
<evidence type="ECO:0000256" key="3">
    <source>
        <dbReference type="ARBA" id="ARBA00004496"/>
    </source>
</evidence>
<evidence type="ECO:0000256" key="21">
    <source>
        <dbReference type="ARBA" id="ARBA00031927"/>
    </source>
</evidence>
<keyword evidence="11" id="KW-0539">Nucleus</keyword>
<keyword evidence="30" id="KW-1185">Reference proteome</keyword>
<dbReference type="GO" id="GO:0008828">
    <property type="term" value="F:dATP diphosphatase activity"/>
    <property type="evidence" value="ECO:0007669"/>
    <property type="project" value="UniProtKB-EC"/>
</dbReference>
<dbReference type="InterPro" id="IPR020084">
    <property type="entry name" value="NUDIX_hydrolase_CS"/>
</dbReference>
<evidence type="ECO:0000256" key="12">
    <source>
        <dbReference type="ARBA" id="ARBA00024448"/>
    </source>
</evidence>
<proteinExistence type="inferred from homology"/>
<evidence type="ECO:0000256" key="24">
    <source>
        <dbReference type="ARBA" id="ARBA00048894"/>
    </source>
</evidence>
<evidence type="ECO:0000256" key="23">
    <source>
        <dbReference type="ARBA" id="ARBA00048002"/>
    </source>
</evidence>
<comment type="catalytic activity">
    <reaction evidence="13">
        <text>2-oxo-dATP + H2O = 2-oxo-dAMP + diphosphate + H(+)</text>
        <dbReference type="Rhea" id="RHEA:31583"/>
        <dbReference type="ChEBI" id="CHEBI:15377"/>
        <dbReference type="ChEBI" id="CHEBI:15378"/>
        <dbReference type="ChEBI" id="CHEBI:33019"/>
        <dbReference type="ChEBI" id="CHEBI:63212"/>
        <dbReference type="ChEBI" id="CHEBI:77897"/>
        <dbReference type="EC" id="3.6.1.56"/>
    </reaction>
    <physiologicalReaction direction="left-to-right" evidence="13">
        <dbReference type="Rhea" id="RHEA:31584"/>
    </physiologicalReaction>
</comment>
<keyword evidence="6" id="KW-0963">Cytoplasm</keyword>
<dbReference type="InterPro" id="IPR015797">
    <property type="entry name" value="NUDIX_hydrolase-like_dom_sf"/>
</dbReference>
<evidence type="ECO:0000256" key="19">
    <source>
        <dbReference type="ARBA" id="ARBA00030634"/>
    </source>
</evidence>
<dbReference type="CDD" id="cd03427">
    <property type="entry name" value="NUDIX_MTH1_Nudt1"/>
    <property type="match status" value="1"/>
</dbReference>
<comment type="catalytic activity">
    <reaction evidence="25">
        <text>N(6)-methyl-dATP + H2O = N(6)-methyl-dAMP + diphosphate + H(+)</text>
        <dbReference type="Rhea" id="RHEA:67604"/>
        <dbReference type="ChEBI" id="CHEBI:15377"/>
        <dbReference type="ChEBI" id="CHEBI:15378"/>
        <dbReference type="ChEBI" id="CHEBI:33019"/>
        <dbReference type="ChEBI" id="CHEBI:169976"/>
        <dbReference type="ChEBI" id="CHEBI:172872"/>
    </reaction>
    <physiologicalReaction direction="left-to-right" evidence="25">
        <dbReference type="Rhea" id="RHEA:67605"/>
    </physiologicalReaction>
</comment>
<evidence type="ECO:0000256" key="27">
    <source>
        <dbReference type="RuleBase" id="RU003476"/>
    </source>
</evidence>
<dbReference type="GO" id="GO:0042262">
    <property type="term" value="P:DNA protection"/>
    <property type="evidence" value="ECO:0007669"/>
    <property type="project" value="InterPro"/>
</dbReference>
<dbReference type="GO" id="GO:0005634">
    <property type="term" value="C:nucleus"/>
    <property type="evidence" value="ECO:0007669"/>
    <property type="project" value="UniProtKB-SubCell"/>
</dbReference>
<evidence type="ECO:0000259" key="28">
    <source>
        <dbReference type="PROSITE" id="PS51462"/>
    </source>
</evidence>
<evidence type="ECO:0000256" key="6">
    <source>
        <dbReference type="ARBA" id="ARBA00022490"/>
    </source>
</evidence>
<evidence type="ECO:0000256" key="15">
    <source>
        <dbReference type="ARBA" id="ARBA00024596"/>
    </source>
</evidence>
<evidence type="ECO:0000256" key="13">
    <source>
        <dbReference type="ARBA" id="ARBA00024459"/>
    </source>
</evidence>
<reference evidence="29 30" key="1">
    <citation type="submission" date="2018-04" db="EMBL/GenBank/DDBJ databases">
        <title>The genome of golden apple snail Pomacea canaliculata provides insight into stress tolerance and invasive adaptation.</title>
        <authorList>
            <person name="Liu C."/>
            <person name="Liu B."/>
            <person name="Ren Y."/>
            <person name="Zhang Y."/>
            <person name="Wang H."/>
            <person name="Li S."/>
            <person name="Jiang F."/>
            <person name="Yin L."/>
            <person name="Zhang G."/>
            <person name="Qian W."/>
            <person name="Fan W."/>
        </authorList>
    </citation>
    <scope>NUCLEOTIDE SEQUENCE [LARGE SCALE GENOMIC DNA]</scope>
    <source>
        <strain evidence="29">SZHN2017</strain>
        <tissue evidence="29">Muscle</tissue>
    </source>
</reference>
<evidence type="ECO:0000256" key="2">
    <source>
        <dbReference type="ARBA" id="ARBA00004123"/>
    </source>
</evidence>
<evidence type="ECO:0000256" key="25">
    <source>
        <dbReference type="ARBA" id="ARBA00049032"/>
    </source>
</evidence>
<dbReference type="Gene3D" id="3.90.79.10">
    <property type="entry name" value="Nucleoside Triphosphate Pyrophosphohydrolase"/>
    <property type="match status" value="1"/>
</dbReference>
<evidence type="ECO:0000256" key="18">
    <source>
        <dbReference type="ARBA" id="ARBA00029673"/>
    </source>
</evidence>
<evidence type="ECO:0000313" key="30">
    <source>
        <dbReference type="Proteomes" id="UP000245119"/>
    </source>
</evidence>
<evidence type="ECO:0000256" key="5">
    <source>
        <dbReference type="ARBA" id="ARBA00011245"/>
    </source>
</evidence>
<comment type="subunit">
    <text evidence="5">Monomer.</text>
</comment>
<evidence type="ECO:0000256" key="10">
    <source>
        <dbReference type="ARBA" id="ARBA00022884"/>
    </source>
</evidence>
<gene>
    <name evidence="29" type="ORF">C0Q70_01391</name>
</gene>
<keyword evidence="10" id="KW-0694">RNA-binding</keyword>
<evidence type="ECO:0000256" key="4">
    <source>
        <dbReference type="ARBA" id="ARBA00005582"/>
    </source>
</evidence>
<dbReference type="InterPro" id="IPR000086">
    <property type="entry name" value="NUDIX_hydrolase_dom"/>
</dbReference>
<dbReference type="PRINTS" id="PR01403">
    <property type="entry name" value="8OXTPHPHTASE"/>
</dbReference>
<dbReference type="PANTHER" id="PTHR43758:SF2">
    <property type="entry name" value="OXIDIZED PURINE NUCLEOSIDE TRIPHOSPHATE HYDROLASE"/>
    <property type="match status" value="1"/>
</dbReference>
<dbReference type="InterPro" id="IPR020476">
    <property type="entry name" value="Nudix_hydrolase"/>
</dbReference>